<accession>H1S4T1</accession>
<dbReference type="GO" id="GO:0044281">
    <property type="term" value="P:small molecule metabolic process"/>
    <property type="evidence" value="ECO:0007669"/>
    <property type="project" value="UniProtKB-ARBA"/>
</dbReference>
<evidence type="ECO:0000256" key="3">
    <source>
        <dbReference type="ARBA" id="ARBA00008784"/>
    </source>
</evidence>
<keyword evidence="8 10" id="KW-0560">Oxidoreductase</keyword>
<dbReference type="GO" id="GO:0051213">
    <property type="term" value="F:dioxygenase activity"/>
    <property type="evidence" value="ECO:0007669"/>
    <property type="project" value="UniProtKB-KW"/>
</dbReference>
<proteinExistence type="inferred from homology"/>
<dbReference type="GO" id="GO:0008198">
    <property type="term" value="F:ferrous iron binding"/>
    <property type="evidence" value="ECO:0007669"/>
    <property type="project" value="InterPro"/>
</dbReference>
<feature type="domain" description="VOC" evidence="11">
    <location>
        <begin position="243"/>
        <end position="358"/>
    </location>
</feature>
<dbReference type="SUPFAM" id="SSF56529">
    <property type="entry name" value="FAH"/>
    <property type="match status" value="1"/>
</dbReference>
<evidence type="ECO:0000256" key="10">
    <source>
        <dbReference type="RuleBase" id="RU000683"/>
    </source>
</evidence>
<dbReference type="AlphaFoldDB" id="H1S4T1"/>
<evidence type="ECO:0000256" key="4">
    <source>
        <dbReference type="ARBA" id="ARBA00010211"/>
    </source>
</evidence>
<evidence type="ECO:0000259" key="11">
    <source>
        <dbReference type="PROSITE" id="PS51819"/>
    </source>
</evidence>
<comment type="similarity">
    <text evidence="4">Belongs to the FAH family.</text>
</comment>
<evidence type="ECO:0000256" key="8">
    <source>
        <dbReference type="ARBA" id="ARBA00023002"/>
    </source>
</evidence>
<evidence type="ECO:0000256" key="1">
    <source>
        <dbReference type="ARBA" id="ARBA00001946"/>
    </source>
</evidence>
<evidence type="ECO:0000313" key="13">
    <source>
        <dbReference type="Proteomes" id="UP000005808"/>
    </source>
</evidence>
<evidence type="ECO:0000256" key="7">
    <source>
        <dbReference type="ARBA" id="ARBA00022964"/>
    </source>
</evidence>
<dbReference type="PROSITE" id="PS00082">
    <property type="entry name" value="EXTRADIOL_DIOXYGENAS"/>
    <property type="match status" value="1"/>
</dbReference>
<dbReference type="EMBL" id="AHJE01000033">
    <property type="protein sequence ID" value="EHP42468.1"/>
    <property type="molecule type" value="Genomic_DNA"/>
</dbReference>
<dbReference type="Pfam" id="PF00903">
    <property type="entry name" value="Glyoxalase"/>
    <property type="match status" value="1"/>
</dbReference>
<evidence type="ECO:0000256" key="5">
    <source>
        <dbReference type="ARBA" id="ARBA00022723"/>
    </source>
</evidence>
<gene>
    <name evidence="12" type="ORF">OR16_14094</name>
</gene>
<dbReference type="InterPro" id="IPR000486">
    <property type="entry name" value="Xdiol_ring_cleave_dOase_1/2"/>
</dbReference>
<name>H1S4T1_9BURK</name>
<keyword evidence="9 10" id="KW-0408">Iron</keyword>
<keyword evidence="7 10" id="KW-0223">Dioxygenase</keyword>
<evidence type="ECO:0000256" key="9">
    <source>
        <dbReference type="ARBA" id="ARBA00023004"/>
    </source>
</evidence>
<dbReference type="Pfam" id="PF01557">
    <property type="entry name" value="FAA_hydrolase"/>
    <property type="match status" value="1"/>
</dbReference>
<dbReference type="InterPro" id="IPR051121">
    <property type="entry name" value="FAH"/>
</dbReference>
<reference evidence="12 13" key="1">
    <citation type="journal article" date="2012" name="J. Bacteriol.">
        <title>De Novo Genome Project of Cupriavidus basilensis OR16.</title>
        <authorList>
            <person name="Cserhati M."/>
            <person name="Kriszt B."/>
            <person name="Szoboszlay S."/>
            <person name="Toth A."/>
            <person name="Szabo I."/>
            <person name="Tancsics A."/>
            <person name="Nagy I."/>
            <person name="Horvath B."/>
            <person name="Nagy I."/>
            <person name="Kukolya J."/>
        </authorList>
    </citation>
    <scope>NUCLEOTIDE SEQUENCE [LARGE SCALE GENOMIC DNA]</scope>
    <source>
        <strain evidence="12 13">OR16</strain>
    </source>
</reference>
<sequence>MRGLLSMEGGLERAKEAMRMGHAAAVRLANLSLDPVVTDPHAIWCLARNFKAHADEIGVDVPLKPMIFHRVAASQIGNLQPLVRPQVSEKFDYEGELAIVIGREGRHIARADALGHVAGFSCYNEGSVRDWQRHSSQIGAGKNFAGTGAFGPWLVTPDEVGDIGSQILSTRLNGVQVQHAALYRHFESRGLQPVEVECEECKALNQGRTFRVKEPASGLTFEFYAEVIQMIRPFTSSLAKIARLGHVVIGASSFDSTYNSLINDFGFRVSDYTPGRFAFLRCFPNPYHHSFAVGQAERNHLHHINFMVSEIDDIGRAVNRLRDAGVEISFGPGRHHASGSVFLYFSDPDGLTAEYSYGMEEFSEIGAREARMLERGKDAADLWGGSPSPAFGAAGGIG</sequence>
<dbReference type="PROSITE" id="PS51819">
    <property type="entry name" value="VOC"/>
    <property type="match status" value="1"/>
</dbReference>
<evidence type="ECO:0000313" key="12">
    <source>
        <dbReference type="EMBL" id="EHP42468.1"/>
    </source>
</evidence>
<keyword evidence="6 10" id="KW-0058">Aromatic hydrocarbons catabolism</keyword>
<dbReference type="InterPro" id="IPR036663">
    <property type="entry name" value="Fumarylacetoacetase_C_sf"/>
</dbReference>
<dbReference type="InterPro" id="IPR037523">
    <property type="entry name" value="VOC_core"/>
</dbReference>
<dbReference type="Gene3D" id="3.10.180.10">
    <property type="entry name" value="2,3-Dihydroxybiphenyl 1,2-Dioxygenase, domain 1"/>
    <property type="match status" value="1"/>
</dbReference>
<dbReference type="SUPFAM" id="SSF54593">
    <property type="entry name" value="Glyoxalase/Bleomycin resistance protein/Dihydroxybiphenyl dioxygenase"/>
    <property type="match status" value="1"/>
</dbReference>
<comment type="cofactor">
    <cofactor evidence="2 10">
        <name>Fe(2+)</name>
        <dbReference type="ChEBI" id="CHEBI:29033"/>
    </cofactor>
</comment>
<comment type="caution">
    <text evidence="12">The sequence shown here is derived from an EMBL/GenBank/DDBJ whole genome shotgun (WGS) entry which is preliminary data.</text>
</comment>
<dbReference type="PATRIC" id="fig|1127483.3.peg.2820"/>
<dbReference type="InterPro" id="IPR011234">
    <property type="entry name" value="Fumarylacetoacetase-like_C"/>
</dbReference>
<evidence type="ECO:0000256" key="2">
    <source>
        <dbReference type="ARBA" id="ARBA00001954"/>
    </source>
</evidence>
<dbReference type="Gene3D" id="3.90.850.10">
    <property type="entry name" value="Fumarylacetoacetase-like, C-terminal domain"/>
    <property type="match status" value="1"/>
</dbReference>
<keyword evidence="5" id="KW-0479">Metal-binding</keyword>
<dbReference type="PANTHER" id="PTHR42796">
    <property type="entry name" value="FUMARYLACETOACETATE HYDROLASE DOMAIN-CONTAINING PROTEIN 2A-RELATED"/>
    <property type="match status" value="1"/>
</dbReference>
<evidence type="ECO:0000256" key="6">
    <source>
        <dbReference type="ARBA" id="ARBA00022797"/>
    </source>
</evidence>
<dbReference type="InterPro" id="IPR004360">
    <property type="entry name" value="Glyas_Fos-R_dOase_dom"/>
</dbReference>
<organism evidence="12 13">
    <name type="scientific">Cupriavidus basilensis OR16</name>
    <dbReference type="NCBI Taxonomy" id="1127483"/>
    <lineage>
        <taxon>Bacteria</taxon>
        <taxon>Pseudomonadati</taxon>
        <taxon>Pseudomonadota</taxon>
        <taxon>Betaproteobacteria</taxon>
        <taxon>Burkholderiales</taxon>
        <taxon>Burkholderiaceae</taxon>
        <taxon>Cupriavidus</taxon>
    </lineage>
</organism>
<dbReference type="PANTHER" id="PTHR42796:SF4">
    <property type="entry name" value="FUMARYLACETOACETATE HYDROLASE DOMAIN-CONTAINING PROTEIN 2A"/>
    <property type="match status" value="1"/>
</dbReference>
<dbReference type="Proteomes" id="UP000005808">
    <property type="component" value="Unassembled WGS sequence"/>
</dbReference>
<comment type="similarity">
    <text evidence="3 10">Belongs to the extradiol ring-cleavage dioxygenase family.</text>
</comment>
<comment type="cofactor">
    <cofactor evidence="1">
        <name>Mg(2+)</name>
        <dbReference type="ChEBI" id="CHEBI:18420"/>
    </cofactor>
</comment>
<protein>
    <submittedName>
        <fullName evidence="12">Glyoxalase/bleomycin resistance protein/dioxygenase</fullName>
    </submittedName>
</protein>
<dbReference type="InterPro" id="IPR029068">
    <property type="entry name" value="Glyas_Bleomycin-R_OHBP_Dase"/>
</dbReference>